<organism evidence="2 3">
    <name type="scientific">Trinickia terrae</name>
    <dbReference type="NCBI Taxonomy" id="2571161"/>
    <lineage>
        <taxon>Bacteria</taxon>
        <taxon>Pseudomonadati</taxon>
        <taxon>Pseudomonadota</taxon>
        <taxon>Betaproteobacteria</taxon>
        <taxon>Burkholderiales</taxon>
        <taxon>Burkholderiaceae</taxon>
        <taxon>Trinickia</taxon>
    </lineage>
</organism>
<evidence type="ECO:0000313" key="3">
    <source>
        <dbReference type="Proteomes" id="UP000305539"/>
    </source>
</evidence>
<comment type="caution">
    <text evidence="2">The sequence shown here is derived from an EMBL/GenBank/DDBJ whole genome shotgun (WGS) entry which is preliminary data.</text>
</comment>
<keyword evidence="3" id="KW-1185">Reference proteome</keyword>
<name>A0A4U1I3S2_9BURK</name>
<sequence>MMRLTDRVDLDLYYEIDSARFDESVRRVVTREVFKSIYADCPSVGLECDGQPIGGVIFDGESAHIAILPSHHGRWAHLLRPLLAWLFSFKQEIFVHLEAENSKGLAFVERCGWQRVRAEGDEVVYLMTPGGGRRAARVDLNAKSD</sequence>
<dbReference type="AlphaFoldDB" id="A0A4U1I3S2"/>
<dbReference type="OrthoDB" id="8780250at2"/>
<dbReference type="EMBL" id="SWJE01000008">
    <property type="protein sequence ID" value="TKC87903.1"/>
    <property type="molecule type" value="Genomic_DNA"/>
</dbReference>
<dbReference type="SUPFAM" id="SSF55729">
    <property type="entry name" value="Acyl-CoA N-acyltransferases (Nat)"/>
    <property type="match status" value="1"/>
</dbReference>
<dbReference type="Gene3D" id="3.40.630.30">
    <property type="match status" value="1"/>
</dbReference>
<keyword evidence="2" id="KW-0808">Transferase</keyword>
<proteinExistence type="predicted"/>
<dbReference type="Proteomes" id="UP000305539">
    <property type="component" value="Unassembled WGS sequence"/>
</dbReference>
<dbReference type="InterPro" id="IPR000182">
    <property type="entry name" value="GNAT_dom"/>
</dbReference>
<protein>
    <submittedName>
        <fullName evidence="2">GNAT family N-acetyltransferase</fullName>
    </submittedName>
</protein>
<dbReference type="InterPro" id="IPR016181">
    <property type="entry name" value="Acyl_CoA_acyltransferase"/>
</dbReference>
<dbReference type="GO" id="GO:0016747">
    <property type="term" value="F:acyltransferase activity, transferring groups other than amino-acyl groups"/>
    <property type="evidence" value="ECO:0007669"/>
    <property type="project" value="InterPro"/>
</dbReference>
<evidence type="ECO:0000313" key="2">
    <source>
        <dbReference type="EMBL" id="TKC87903.1"/>
    </source>
</evidence>
<accession>A0A4U1I3S2</accession>
<feature type="domain" description="N-acetyltransferase" evidence="1">
    <location>
        <begin position="1"/>
        <end position="132"/>
    </location>
</feature>
<evidence type="ECO:0000259" key="1">
    <source>
        <dbReference type="PROSITE" id="PS51186"/>
    </source>
</evidence>
<dbReference type="PROSITE" id="PS51186">
    <property type="entry name" value="GNAT"/>
    <property type="match status" value="1"/>
</dbReference>
<gene>
    <name evidence="2" type="ORF">FAZ69_16695</name>
</gene>
<reference evidence="2 3" key="1">
    <citation type="submission" date="2019-04" db="EMBL/GenBank/DDBJ databases">
        <title>Trinickia sp. 7GSK02, isolated from subtropical forest soil.</title>
        <authorList>
            <person name="Gao Z.-H."/>
            <person name="Qiu L.-H."/>
        </authorList>
    </citation>
    <scope>NUCLEOTIDE SEQUENCE [LARGE SCALE GENOMIC DNA]</scope>
    <source>
        <strain evidence="2 3">7GSK02</strain>
    </source>
</reference>